<feature type="domain" description="Remorin C-terminal" evidence="4">
    <location>
        <begin position="39"/>
        <end position="144"/>
    </location>
</feature>
<dbReference type="Gramene" id="AUR62017251-RA">
    <property type="protein sequence ID" value="AUR62017251-RA:cds"/>
    <property type="gene ID" value="AUR62017251"/>
</dbReference>
<comment type="similarity">
    <text evidence="1">Belongs to the remorin family.</text>
</comment>
<evidence type="ECO:0000313" key="7">
    <source>
        <dbReference type="Proteomes" id="UP000596660"/>
    </source>
</evidence>
<reference evidence="6" key="1">
    <citation type="journal article" date="2017" name="Nature">
        <title>The genome of Chenopodium quinoa.</title>
        <authorList>
            <person name="Jarvis D.E."/>
            <person name="Ho Y.S."/>
            <person name="Lightfoot D.J."/>
            <person name="Schmoeckel S.M."/>
            <person name="Li B."/>
            <person name="Borm T.J.A."/>
            <person name="Ohyanagi H."/>
            <person name="Mineta K."/>
            <person name="Michell C.T."/>
            <person name="Saber N."/>
            <person name="Kharbatia N.M."/>
            <person name="Rupper R.R."/>
            <person name="Sharp A.R."/>
            <person name="Dally N."/>
            <person name="Boughton B.A."/>
            <person name="Woo Y.H."/>
            <person name="Gao G."/>
            <person name="Schijlen E.G.W.M."/>
            <person name="Guo X."/>
            <person name="Momin A.A."/>
            <person name="Negrao S."/>
            <person name="Al-Babili S."/>
            <person name="Gehring C."/>
            <person name="Roessner U."/>
            <person name="Jung C."/>
            <person name="Murphy K."/>
            <person name="Arold S.T."/>
            <person name="Gojobori T."/>
            <person name="van der Linden C.G."/>
            <person name="van Loo E.N."/>
            <person name="Jellen E.N."/>
            <person name="Maughan P.J."/>
            <person name="Tester M."/>
        </authorList>
    </citation>
    <scope>NUCLEOTIDE SEQUENCE [LARGE SCALE GENOMIC DNA]</scope>
    <source>
        <strain evidence="6">cv. PI 614886</strain>
    </source>
</reference>
<evidence type="ECO:0000259" key="5">
    <source>
        <dbReference type="Pfam" id="PF03766"/>
    </source>
</evidence>
<evidence type="ECO:0000313" key="6">
    <source>
        <dbReference type="EnsemblPlants" id="AUR62017251-RA:cds"/>
    </source>
</evidence>
<dbReference type="InterPro" id="IPR005518">
    <property type="entry name" value="Remorin_N"/>
</dbReference>
<dbReference type="AlphaFoldDB" id="A0A803LQM2"/>
<feature type="compositionally biased region" description="Basic and acidic residues" evidence="3">
    <location>
        <begin position="17"/>
        <end position="27"/>
    </location>
</feature>
<accession>A0A803LQM2</accession>
<sequence>MAEAIVPVVTPPPAPAPEKKPSGGSIDRDVVMAKVEEDKKLALVKAWEESEKSKAENKACKKLSDVEAWEKSKKATLEAELRHMEEKLEKKKAEYAEKMKNKVAEVHKLAEEKRAMIEAHKGEELLKAEECAAKFRVTGHVPKKFLGCF</sequence>
<dbReference type="OMA" id="KAIIHRR"/>
<reference evidence="6" key="2">
    <citation type="submission" date="2021-03" db="UniProtKB">
        <authorList>
            <consortium name="EnsemblPlants"/>
        </authorList>
    </citation>
    <scope>IDENTIFICATION</scope>
</reference>
<proteinExistence type="inferred from homology"/>
<evidence type="ECO:0000259" key="4">
    <source>
        <dbReference type="Pfam" id="PF03763"/>
    </source>
</evidence>
<dbReference type="PANTHER" id="PTHR31775:SF5">
    <property type="entry name" value="REMORIN 1.4"/>
    <property type="match status" value="1"/>
</dbReference>
<dbReference type="PANTHER" id="PTHR31775">
    <property type="entry name" value="OS02G0117200 PROTEIN"/>
    <property type="match status" value="1"/>
</dbReference>
<feature type="coiled-coil region" evidence="2">
    <location>
        <begin position="74"/>
        <end position="112"/>
    </location>
</feature>
<organism evidence="6 7">
    <name type="scientific">Chenopodium quinoa</name>
    <name type="common">Quinoa</name>
    <dbReference type="NCBI Taxonomy" id="63459"/>
    <lineage>
        <taxon>Eukaryota</taxon>
        <taxon>Viridiplantae</taxon>
        <taxon>Streptophyta</taxon>
        <taxon>Embryophyta</taxon>
        <taxon>Tracheophyta</taxon>
        <taxon>Spermatophyta</taxon>
        <taxon>Magnoliopsida</taxon>
        <taxon>eudicotyledons</taxon>
        <taxon>Gunneridae</taxon>
        <taxon>Pentapetalae</taxon>
        <taxon>Caryophyllales</taxon>
        <taxon>Chenopodiaceae</taxon>
        <taxon>Chenopodioideae</taxon>
        <taxon>Atripliceae</taxon>
        <taxon>Chenopodium</taxon>
    </lineage>
</organism>
<feature type="domain" description="Remorin N-terminal" evidence="5">
    <location>
        <begin position="4"/>
        <end position="35"/>
    </location>
</feature>
<dbReference type="InterPro" id="IPR005516">
    <property type="entry name" value="Remorin_C"/>
</dbReference>
<dbReference type="EnsemblPlants" id="AUR62017251-RA">
    <property type="protein sequence ID" value="AUR62017251-RA:cds"/>
    <property type="gene ID" value="AUR62017251"/>
</dbReference>
<protein>
    <recommendedName>
        <fullName evidence="8">Remorin</fullName>
    </recommendedName>
</protein>
<evidence type="ECO:0008006" key="8">
    <source>
        <dbReference type="Google" id="ProtNLM"/>
    </source>
</evidence>
<feature type="region of interest" description="Disordered" evidence="3">
    <location>
        <begin position="1"/>
        <end position="27"/>
    </location>
</feature>
<evidence type="ECO:0000256" key="1">
    <source>
        <dbReference type="ARBA" id="ARBA00005711"/>
    </source>
</evidence>
<dbReference type="Pfam" id="PF03763">
    <property type="entry name" value="Remorin_C"/>
    <property type="match status" value="1"/>
</dbReference>
<keyword evidence="2" id="KW-0175">Coiled coil</keyword>
<evidence type="ECO:0000256" key="2">
    <source>
        <dbReference type="SAM" id="Coils"/>
    </source>
</evidence>
<name>A0A803LQM2_CHEQI</name>
<dbReference type="Proteomes" id="UP000596660">
    <property type="component" value="Unplaced"/>
</dbReference>
<evidence type="ECO:0000256" key="3">
    <source>
        <dbReference type="SAM" id="MobiDB-lite"/>
    </source>
</evidence>
<dbReference type="Pfam" id="PF03766">
    <property type="entry name" value="Remorin_N"/>
    <property type="match status" value="1"/>
</dbReference>
<keyword evidence="7" id="KW-1185">Reference proteome</keyword>